<dbReference type="RefSeq" id="WP_307258944.1">
    <property type="nucleotide sequence ID" value="NZ_ATXV01000001.1"/>
</dbReference>
<organism evidence="1 2">
    <name type="scientific">Paraburkholderia graminis</name>
    <dbReference type="NCBI Taxonomy" id="60548"/>
    <lineage>
        <taxon>Bacteria</taxon>
        <taxon>Pseudomonadati</taxon>
        <taxon>Pseudomonadota</taxon>
        <taxon>Betaproteobacteria</taxon>
        <taxon>Burkholderiales</taxon>
        <taxon>Burkholderiaceae</taxon>
        <taxon>Paraburkholderia</taxon>
    </lineage>
</organism>
<name>A0ABD5CLS0_9BURK</name>
<comment type="caution">
    <text evidence="1">The sequence shown here is derived from an EMBL/GenBank/DDBJ whole genome shotgun (WGS) entry which is preliminary data.</text>
</comment>
<sequence length="164" mass="18240">MTQMIHTREQIKQRLSVLVGLNVSGVGHAADMLTLQFGPIREITTKRQTIKRVGAWSLHIQCDWTIEQGATVLAAYRDFAASETSTREMTHRIRDLVVDKGPTVVQTIEVGDNGMVRIGLSRDVRISITTDGISDEEDWRFFASGSDAKHFVITGGKVDPWSLS</sequence>
<proteinExistence type="predicted"/>
<dbReference type="Proteomes" id="UP001245184">
    <property type="component" value="Unassembled WGS sequence"/>
</dbReference>
<protein>
    <submittedName>
        <fullName evidence="1">Uncharacterized protein</fullName>
    </submittedName>
</protein>
<dbReference type="EMBL" id="JAVIZN010000002">
    <property type="protein sequence ID" value="MDR6206016.1"/>
    <property type="molecule type" value="Genomic_DNA"/>
</dbReference>
<evidence type="ECO:0000313" key="1">
    <source>
        <dbReference type="EMBL" id="MDR6206016.1"/>
    </source>
</evidence>
<evidence type="ECO:0000313" key="2">
    <source>
        <dbReference type="Proteomes" id="UP001245184"/>
    </source>
</evidence>
<accession>A0ABD5CLS0</accession>
<gene>
    <name evidence="1" type="ORF">QF025_004736</name>
</gene>
<dbReference type="AlphaFoldDB" id="A0ABD5CLS0"/>
<reference evidence="1 2" key="1">
    <citation type="submission" date="2023-08" db="EMBL/GenBank/DDBJ databases">
        <title>Genome sequencing of plant associated microbes to promote plant fitness in Sorghum bicolor and Oryza sativa.</title>
        <authorList>
            <person name="Coleman-Derr D."/>
        </authorList>
    </citation>
    <scope>NUCLEOTIDE SEQUENCE [LARGE SCALE GENOMIC DNA]</scope>
    <source>
        <strain evidence="1 2">SLBN-33</strain>
    </source>
</reference>